<organism evidence="1 2">
    <name type="scientific">Lyophyllum shimeji</name>
    <name type="common">Hon-shimeji</name>
    <name type="synonym">Tricholoma shimeji</name>
    <dbReference type="NCBI Taxonomy" id="47721"/>
    <lineage>
        <taxon>Eukaryota</taxon>
        <taxon>Fungi</taxon>
        <taxon>Dikarya</taxon>
        <taxon>Basidiomycota</taxon>
        <taxon>Agaricomycotina</taxon>
        <taxon>Agaricomycetes</taxon>
        <taxon>Agaricomycetidae</taxon>
        <taxon>Agaricales</taxon>
        <taxon>Tricholomatineae</taxon>
        <taxon>Lyophyllaceae</taxon>
        <taxon>Lyophyllum</taxon>
    </lineage>
</organism>
<reference evidence="1" key="1">
    <citation type="submission" date="2022-07" db="EMBL/GenBank/DDBJ databases">
        <title>The genome of Lyophyllum shimeji provides insight into the initial evolution of ectomycorrhizal fungal genome.</title>
        <authorList>
            <person name="Kobayashi Y."/>
            <person name="Shibata T."/>
            <person name="Hirakawa H."/>
            <person name="Shigenobu S."/>
            <person name="Nishiyama T."/>
            <person name="Yamada A."/>
            <person name="Hasebe M."/>
            <person name="Kawaguchi M."/>
        </authorList>
    </citation>
    <scope>NUCLEOTIDE SEQUENCE</scope>
    <source>
        <strain evidence="1">AT787</strain>
    </source>
</reference>
<comment type="caution">
    <text evidence="1">The sequence shown here is derived from an EMBL/GenBank/DDBJ whole genome shotgun (WGS) entry which is preliminary data.</text>
</comment>
<evidence type="ECO:0000313" key="1">
    <source>
        <dbReference type="EMBL" id="GLB37760.1"/>
    </source>
</evidence>
<sequence>MSFFPGLPTELSLTIIDLAATPYYGGCDNDPQPHVCYATAVSLAAVSTGFRAVVIPILLNTVVLRSHEDLVTFIRFIQLQQHLKASGSRLAVDYLRVMRRFWNTESFPNFVNTASEEYLDYGLLYDVLKNMEWVGLNNSTLHLLQYALDERDVDPASDWTCRQATFWGRFWRWTPFTSNEGGLAYLRKLTHLAIWLEDQSDQPVDDPRGLHTWVKQIPFKYMPNLTHFACSLARDDIERDGCPAYHTPNKMMVYIARPQSQGPSKHIIEQWVSDPQDKHGVVVQYSPSPRSYPSLQSCEDRTFLFWEEACLRGDDDRAWAEASKIVAG</sequence>
<protein>
    <submittedName>
        <fullName evidence="1">Uncharacterized protein</fullName>
    </submittedName>
</protein>
<dbReference type="OrthoDB" id="2606310at2759"/>
<gene>
    <name evidence="1" type="ORF">LshimejAT787_0408110</name>
</gene>
<dbReference type="EMBL" id="BRPK01000004">
    <property type="protein sequence ID" value="GLB37760.1"/>
    <property type="molecule type" value="Genomic_DNA"/>
</dbReference>
<dbReference type="Proteomes" id="UP001063166">
    <property type="component" value="Unassembled WGS sequence"/>
</dbReference>
<accession>A0A9P3PKU0</accession>
<proteinExistence type="predicted"/>
<dbReference type="AlphaFoldDB" id="A0A9P3PKU0"/>
<name>A0A9P3PKU0_LYOSH</name>
<evidence type="ECO:0000313" key="2">
    <source>
        <dbReference type="Proteomes" id="UP001063166"/>
    </source>
</evidence>
<keyword evidence="2" id="KW-1185">Reference proteome</keyword>